<dbReference type="InterPro" id="IPR013693">
    <property type="entry name" value="SpoIID/LytB_N"/>
</dbReference>
<protein>
    <submittedName>
        <fullName evidence="2">SpoIID/LytB domain-containing protein</fullName>
    </submittedName>
</protein>
<dbReference type="InterPro" id="IPR013486">
    <property type="entry name" value="SpoIID/LytB"/>
</dbReference>
<dbReference type="EMBL" id="JACRSY010000028">
    <property type="protein sequence ID" value="MBC8580793.1"/>
    <property type="molecule type" value="Genomic_DNA"/>
</dbReference>
<sequence length="347" mass="37686">MEDYLYGVVPCEMSASWHGEALKAQAVAARSMATFQYNRFLSRGYNLVDTTTSQVYRGITAEDSRSNAAVDATSGEIATYNGKVAETVYSASSGGYTADSQYVWGNAVPYLKAKPDPYESAANHVPWTRTITTKELEKCVANQGQNIGTVKGVRIEGYTTSGRVKALTILGTNGEYTVKNEATRTFFSGSNEGSLKSRMYKFTPYDEGNQVTPPVIPKPSQPESSNKVNILTSDGAVTLDLEGLWIESDATFSKVEGEVYIQDQDSVTSSIELGIGDAADNTDRDLDFKEDAITSEDATTVYGDITLYGMGYGHGVGMSQYGAKGMAEAGFDYEDIIMYYYDGVIIE</sequence>
<name>A0A926IFE6_9FIRM</name>
<reference evidence="2" key="1">
    <citation type="submission" date="2020-08" db="EMBL/GenBank/DDBJ databases">
        <title>Genome public.</title>
        <authorList>
            <person name="Liu C."/>
            <person name="Sun Q."/>
        </authorList>
    </citation>
    <scope>NUCLEOTIDE SEQUENCE</scope>
    <source>
        <strain evidence="2">NSJ-12</strain>
    </source>
</reference>
<gene>
    <name evidence="2" type="ORF">H8718_14830</name>
</gene>
<dbReference type="NCBIfam" id="TIGR02669">
    <property type="entry name" value="SpoIID_LytB"/>
    <property type="match status" value="1"/>
</dbReference>
<dbReference type="GO" id="GO:0030288">
    <property type="term" value="C:outer membrane-bounded periplasmic space"/>
    <property type="evidence" value="ECO:0007669"/>
    <property type="project" value="TreeGrafter"/>
</dbReference>
<dbReference type="PANTHER" id="PTHR30032:SF4">
    <property type="entry name" value="AMIDASE ENHANCER"/>
    <property type="match status" value="1"/>
</dbReference>
<evidence type="ECO:0000313" key="2">
    <source>
        <dbReference type="EMBL" id="MBC8580793.1"/>
    </source>
</evidence>
<evidence type="ECO:0000313" key="3">
    <source>
        <dbReference type="Proteomes" id="UP000655830"/>
    </source>
</evidence>
<dbReference type="Pfam" id="PF08486">
    <property type="entry name" value="SpoIID"/>
    <property type="match status" value="1"/>
</dbReference>
<keyword evidence="3" id="KW-1185">Reference proteome</keyword>
<dbReference type="PANTHER" id="PTHR30032">
    <property type="entry name" value="N-ACETYLMURAMOYL-L-ALANINE AMIDASE-RELATED"/>
    <property type="match status" value="1"/>
</dbReference>
<dbReference type="InterPro" id="IPR051922">
    <property type="entry name" value="Bact_Sporulation_Assoc"/>
</dbReference>
<accession>A0A926IFE6</accession>
<proteinExistence type="predicted"/>
<comment type="caution">
    <text evidence="2">The sequence shown here is derived from an EMBL/GenBank/DDBJ whole genome shotgun (WGS) entry which is preliminary data.</text>
</comment>
<dbReference type="Proteomes" id="UP000655830">
    <property type="component" value="Unassembled WGS sequence"/>
</dbReference>
<organism evidence="2 3">
    <name type="scientific">Zhenhengia yiwuensis</name>
    <dbReference type="NCBI Taxonomy" id="2763666"/>
    <lineage>
        <taxon>Bacteria</taxon>
        <taxon>Bacillati</taxon>
        <taxon>Bacillota</taxon>
        <taxon>Clostridia</taxon>
        <taxon>Lachnospirales</taxon>
        <taxon>Lachnospiraceae</taxon>
        <taxon>Zhenhengia</taxon>
    </lineage>
</organism>
<feature type="domain" description="Sporulation stage II protein D amidase enhancer LytB N-terminal" evidence="1">
    <location>
        <begin position="1"/>
        <end position="80"/>
    </location>
</feature>
<dbReference type="GO" id="GO:0030435">
    <property type="term" value="P:sporulation resulting in formation of a cellular spore"/>
    <property type="evidence" value="ECO:0007669"/>
    <property type="project" value="InterPro"/>
</dbReference>
<dbReference type="AlphaFoldDB" id="A0A926IFE6"/>
<evidence type="ECO:0000259" key="1">
    <source>
        <dbReference type="Pfam" id="PF08486"/>
    </source>
</evidence>